<proteinExistence type="predicted"/>
<reference evidence="1 2" key="1">
    <citation type="submission" date="2017-10" db="EMBL/GenBank/DDBJ databases">
        <authorList>
            <person name="Jakob F."/>
        </authorList>
    </citation>
    <scope>NUCLEOTIDE SEQUENCE [LARGE SCALE GENOMIC DNA]</scope>
    <source>
        <strain evidence="1 2">TMW 2.1889</strain>
    </source>
</reference>
<accession>A0ABR5ZS94</accession>
<dbReference type="EMBL" id="PDLY01000002">
    <property type="protein sequence ID" value="MBA5727133.1"/>
    <property type="molecule type" value="Genomic_DNA"/>
</dbReference>
<comment type="caution">
    <text evidence="1">The sequence shown here is derived from an EMBL/GenBank/DDBJ whole genome shotgun (WGS) entry which is preliminary data.</text>
</comment>
<name>A0ABR5ZS94_9PROT</name>
<gene>
    <name evidence="1" type="ORF">CPA56_03880</name>
</gene>
<evidence type="ECO:0000313" key="2">
    <source>
        <dbReference type="Proteomes" id="UP000765338"/>
    </source>
</evidence>
<organism evidence="1 2">
    <name type="scientific">Bombella mellum</name>
    <dbReference type="NCBI Taxonomy" id="2039288"/>
    <lineage>
        <taxon>Bacteria</taxon>
        <taxon>Pseudomonadati</taxon>
        <taxon>Pseudomonadota</taxon>
        <taxon>Alphaproteobacteria</taxon>
        <taxon>Acetobacterales</taxon>
        <taxon>Acetobacteraceae</taxon>
        <taxon>Bombella</taxon>
    </lineage>
</organism>
<evidence type="ECO:0000313" key="1">
    <source>
        <dbReference type="EMBL" id="MBA5727133.1"/>
    </source>
</evidence>
<dbReference type="Proteomes" id="UP000765338">
    <property type="component" value="Unassembled WGS sequence"/>
</dbReference>
<dbReference type="RefSeq" id="WP_182040741.1">
    <property type="nucleotide sequence ID" value="NZ_PDLY01000002.1"/>
</dbReference>
<protein>
    <submittedName>
        <fullName evidence="1">Uncharacterized protein</fullName>
    </submittedName>
</protein>
<sequence length="141" mass="15797">MMATLTEIILKNPSRYGYMQTGNIAHFQTAPAIETGLRLTLPTGDVIPCQRHNRGWYNFILPVETARICLDMTAPDLAEFTLVEITLFVGAQEWSLPIPKAKQDRATRDVSIDLPAIPYWVQGLLCVRLERAEQAQAEQAA</sequence>
<keyword evidence="2" id="KW-1185">Reference proteome</keyword>